<accession>A0A382VUH2</accession>
<feature type="non-terminal residue" evidence="7">
    <location>
        <position position="273"/>
    </location>
</feature>
<name>A0A382VUH2_9ZZZZ</name>
<dbReference type="AlphaFoldDB" id="A0A382VUH2"/>
<gene>
    <name evidence="7" type="ORF">METZ01_LOCUS402938</name>
</gene>
<organism evidence="7">
    <name type="scientific">marine metagenome</name>
    <dbReference type="NCBI Taxonomy" id="408172"/>
    <lineage>
        <taxon>unclassified sequences</taxon>
        <taxon>metagenomes</taxon>
        <taxon>ecological metagenomes</taxon>
    </lineage>
</organism>
<evidence type="ECO:0000256" key="3">
    <source>
        <dbReference type="ARBA" id="ARBA00022692"/>
    </source>
</evidence>
<comment type="similarity">
    <text evidence="2">Belongs to the sodium:solute symporter (SSF) (TC 2.A.21) family.</text>
</comment>
<feature type="transmembrane region" description="Helical" evidence="6">
    <location>
        <begin position="76"/>
        <end position="96"/>
    </location>
</feature>
<evidence type="ECO:0000256" key="5">
    <source>
        <dbReference type="ARBA" id="ARBA00023136"/>
    </source>
</evidence>
<keyword evidence="3 6" id="KW-0812">Transmembrane</keyword>
<keyword evidence="5 6" id="KW-0472">Membrane</keyword>
<dbReference type="InterPro" id="IPR001734">
    <property type="entry name" value="Na/solute_symporter"/>
</dbReference>
<evidence type="ECO:0000313" key="7">
    <source>
        <dbReference type="EMBL" id="SVD50084.1"/>
    </source>
</evidence>
<evidence type="ECO:0000256" key="6">
    <source>
        <dbReference type="SAM" id="Phobius"/>
    </source>
</evidence>
<feature type="transmembrane region" description="Helical" evidence="6">
    <location>
        <begin position="117"/>
        <end position="143"/>
    </location>
</feature>
<feature type="transmembrane region" description="Helical" evidence="6">
    <location>
        <begin position="183"/>
        <end position="206"/>
    </location>
</feature>
<dbReference type="PROSITE" id="PS50283">
    <property type="entry name" value="NA_SOLUT_SYMP_3"/>
    <property type="match status" value="1"/>
</dbReference>
<reference evidence="7" key="1">
    <citation type="submission" date="2018-05" db="EMBL/GenBank/DDBJ databases">
        <authorList>
            <person name="Lanie J.A."/>
            <person name="Ng W.-L."/>
            <person name="Kazmierczak K.M."/>
            <person name="Andrzejewski T.M."/>
            <person name="Davidsen T.M."/>
            <person name="Wayne K.J."/>
            <person name="Tettelin H."/>
            <person name="Glass J.I."/>
            <person name="Rusch D."/>
            <person name="Podicherti R."/>
            <person name="Tsui H.-C.T."/>
            <person name="Winkler M.E."/>
        </authorList>
    </citation>
    <scope>NUCLEOTIDE SEQUENCE</scope>
</reference>
<evidence type="ECO:0000256" key="4">
    <source>
        <dbReference type="ARBA" id="ARBA00022989"/>
    </source>
</evidence>
<sequence>MILIDYFVLGLYFSVIIGVGFYSSKNKENTSQYFLANRNLGWFVIGASLFASNIGSEHLVGLAQSGFKKGLIESQFEILAAFMLLILGWVFVPFYKKSGVTTMPEFLEKRFSSSARMYLSIISIFAYIITKISVTIFAGAVVFETLLGIDFWTGAVIVVIVTGLYTILGGLKAVIYTDTIQMFLLLGGSILVTIFGLNEIGGWGNMVAASGDGFMSVWRTASHPEYPWTAILFGAPILGVWYWCTDQFIVQRVLAAENESVARKATIFAGFLK</sequence>
<feature type="transmembrane region" description="Helical" evidence="6">
    <location>
        <begin position="226"/>
        <end position="244"/>
    </location>
</feature>
<dbReference type="NCBIfam" id="TIGR00813">
    <property type="entry name" value="sss"/>
    <property type="match status" value="1"/>
</dbReference>
<protein>
    <recommendedName>
        <fullName evidence="8">Sodium transporter</fullName>
    </recommendedName>
</protein>
<evidence type="ECO:0008006" key="8">
    <source>
        <dbReference type="Google" id="ProtNLM"/>
    </source>
</evidence>
<comment type="subcellular location">
    <subcellularLocation>
        <location evidence="1">Membrane</location>
        <topology evidence="1">Multi-pass membrane protein</topology>
    </subcellularLocation>
</comment>
<dbReference type="PANTHER" id="PTHR11819">
    <property type="entry name" value="SOLUTE CARRIER FAMILY 5"/>
    <property type="match status" value="1"/>
</dbReference>
<proteinExistence type="inferred from homology"/>
<feature type="transmembrane region" description="Helical" evidence="6">
    <location>
        <begin position="6"/>
        <end position="23"/>
    </location>
</feature>
<dbReference type="PANTHER" id="PTHR11819:SF195">
    <property type="entry name" value="SODIUM_GLUCOSE COTRANSPORTER 4"/>
    <property type="match status" value="1"/>
</dbReference>
<dbReference type="GO" id="GO:0005412">
    <property type="term" value="F:D-glucose:sodium symporter activity"/>
    <property type="evidence" value="ECO:0007669"/>
    <property type="project" value="TreeGrafter"/>
</dbReference>
<feature type="transmembrane region" description="Helical" evidence="6">
    <location>
        <begin position="149"/>
        <end position="171"/>
    </location>
</feature>
<evidence type="ECO:0000256" key="2">
    <source>
        <dbReference type="ARBA" id="ARBA00006434"/>
    </source>
</evidence>
<dbReference type="EMBL" id="UINC01154670">
    <property type="protein sequence ID" value="SVD50084.1"/>
    <property type="molecule type" value="Genomic_DNA"/>
</dbReference>
<evidence type="ECO:0000256" key="1">
    <source>
        <dbReference type="ARBA" id="ARBA00004141"/>
    </source>
</evidence>
<dbReference type="Pfam" id="PF00474">
    <property type="entry name" value="SSF"/>
    <property type="match status" value="1"/>
</dbReference>
<dbReference type="GO" id="GO:0005886">
    <property type="term" value="C:plasma membrane"/>
    <property type="evidence" value="ECO:0007669"/>
    <property type="project" value="TreeGrafter"/>
</dbReference>
<feature type="transmembrane region" description="Helical" evidence="6">
    <location>
        <begin position="35"/>
        <end position="56"/>
    </location>
</feature>
<dbReference type="InterPro" id="IPR038377">
    <property type="entry name" value="Na/Glc_symporter_sf"/>
</dbReference>
<dbReference type="Gene3D" id="1.20.1730.10">
    <property type="entry name" value="Sodium/glucose cotransporter"/>
    <property type="match status" value="1"/>
</dbReference>
<keyword evidence="4 6" id="KW-1133">Transmembrane helix</keyword>